<organism evidence="3 4">
    <name type="scientific">Puccinia coronata f. sp. avenae</name>
    <dbReference type="NCBI Taxonomy" id="200324"/>
    <lineage>
        <taxon>Eukaryota</taxon>
        <taxon>Fungi</taxon>
        <taxon>Dikarya</taxon>
        <taxon>Basidiomycota</taxon>
        <taxon>Pucciniomycotina</taxon>
        <taxon>Pucciniomycetes</taxon>
        <taxon>Pucciniales</taxon>
        <taxon>Pucciniaceae</taxon>
        <taxon>Puccinia</taxon>
    </lineage>
</organism>
<reference evidence="3 4" key="1">
    <citation type="submission" date="2017-11" db="EMBL/GenBank/DDBJ databases">
        <title>De novo assembly and phasing of dikaryotic genomes from two isolates of Puccinia coronata f. sp. avenae, the causal agent of oat crown rust.</title>
        <authorList>
            <person name="Miller M.E."/>
            <person name="Zhang Y."/>
            <person name="Omidvar V."/>
            <person name="Sperschneider J."/>
            <person name="Schwessinger B."/>
            <person name="Raley C."/>
            <person name="Palmer J.M."/>
            <person name="Garnica D."/>
            <person name="Upadhyaya N."/>
            <person name="Rathjen J."/>
            <person name="Taylor J.M."/>
            <person name="Park R.F."/>
            <person name="Dodds P.N."/>
            <person name="Hirsch C.D."/>
            <person name="Kianian S.F."/>
            <person name="Figueroa M."/>
        </authorList>
    </citation>
    <scope>NUCLEOTIDE SEQUENCE [LARGE SCALE GENOMIC DNA]</scope>
    <source>
        <strain evidence="3">12NC29</strain>
    </source>
</reference>
<protein>
    <submittedName>
        <fullName evidence="3">Uncharacterized protein</fullName>
    </submittedName>
</protein>
<proteinExistence type="predicted"/>
<name>A0A2N5UP03_9BASI</name>
<evidence type="ECO:0000313" key="4">
    <source>
        <dbReference type="Proteomes" id="UP000235388"/>
    </source>
</evidence>
<gene>
    <name evidence="3" type="ORF">PCANC_16791</name>
    <name evidence="2" type="ORF">PCANC_25340</name>
</gene>
<feature type="region of interest" description="Disordered" evidence="1">
    <location>
        <begin position="1"/>
        <end position="38"/>
    </location>
</feature>
<dbReference type="AlphaFoldDB" id="A0A2N5UP03"/>
<evidence type="ECO:0000256" key="1">
    <source>
        <dbReference type="SAM" id="MobiDB-lite"/>
    </source>
</evidence>
<keyword evidence="4" id="KW-1185">Reference proteome</keyword>
<evidence type="ECO:0000313" key="2">
    <source>
        <dbReference type="EMBL" id="PLW09157.1"/>
    </source>
</evidence>
<sequence length="89" mass="9405">MDALGKAAAVEEGQKMRAGGKKGWTCRPNAGVLEQDRPVDIQPRLDLPLKTNHADPLALPKISNRVPSIGLVVLGSNPGSALLKPFKIA</sequence>
<evidence type="ECO:0000313" key="3">
    <source>
        <dbReference type="EMBL" id="PLW39490.1"/>
    </source>
</evidence>
<dbReference type="EMBL" id="PGCJ01000194">
    <property type="protein sequence ID" value="PLW39490.1"/>
    <property type="molecule type" value="Genomic_DNA"/>
</dbReference>
<accession>A0A2N5UP03</accession>
<dbReference type="Proteomes" id="UP000235388">
    <property type="component" value="Unassembled WGS sequence"/>
</dbReference>
<comment type="caution">
    <text evidence="3">The sequence shown here is derived from an EMBL/GenBank/DDBJ whole genome shotgun (WGS) entry which is preliminary data.</text>
</comment>
<dbReference type="EMBL" id="PGCJ01001120">
    <property type="protein sequence ID" value="PLW09157.1"/>
    <property type="molecule type" value="Genomic_DNA"/>
</dbReference>